<evidence type="ECO:0000256" key="1">
    <source>
        <dbReference type="SAM" id="MobiDB-lite"/>
    </source>
</evidence>
<evidence type="ECO:0000259" key="2">
    <source>
        <dbReference type="Pfam" id="PF19050"/>
    </source>
</evidence>
<dbReference type="eggNOG" id="ENOG502QPI0">
    <property type="taxonomic scope" value="Eukaryota"/>
</dbReference>
<feature type="region of interest" description="Disordered" evidence="1">
    <location>
        <begin position="1"/>
        <end position="24"/>
    </location>
</feature>
<accession>G0SEY7</accession>
<feature type="domain" description="PhoD-like phosphatase" evidence="2">
    <location>
        <begin position="431"/>
        <end position="504"/>
    </location>
</feature>
<feature type="region of interest" description="Disordered" evidence="1">
    <location>
        <begin position="684"/>
        <end position="784"/>
    </location>
</feature>
<dbReference type="CDD" id="cd07389">
    <property type="entry name" value="MPP_PhoD"/>
    <property type="match status" value="1"/>
</dbReference>
<dbReference type="PANTHER" id="PTHR46689">
    <property type="entry name" value="MEMBRANE PROTEIN, PUTATIVE-RELATED"/>
    <property type="match status" value="1"/>
</dbReference>
<evidence type="ECO:0000313" key="3">
    <source>
        <dbReference type="EMBL" id="EGS18003.1"/>
    </source>
</evidence>
<feature type="domain" description="PhoD-like phosphatase" evidence="2">
    <location>
        <begin position="518"/>
        <end position="674"/>
    </location>
</feature>
<protein>
    <recommendedName>
        <fullName evidence="2">PhoD-like phosphatase domain-containing protein</fullName>
    </recommendedName>
</protein>
<dbReference type="PANTHER" id="PTHR46689:SF3">
    <property type="entry name" value="PHOD-LIKE PHOSPHATASE DOMAIN-CONTAINING PROTEIN"/>
    <property type="match status" value="1"/>
</dbReference>
<feature type="region of interest" description="Disordered" evidence="1">
    <location>
        <begin position="378"/>
        <end position="399"/>
    </location>
</feature>
<feature type="domain" description="PhoD-like phosphatase" evidence="2">
    <location>
        <begin position="208"/>
        <end position="371"/>
    </location>
</feature>
<dbReference type="Proteomes" id="UP000008066">
    <property type="component" value="Unassembled WGS sequence"/>
</dbReference>
<feature type="compositionally biased region" description="Polar residues" evidence="1">
    <location>
        <begin position="749"/>
        <end position="763"/>
    </location>
</feature>
<feature type="region of interest" description="Disordered" evidence="1">
    <location>
        <begin position="50"/>
        <end position="76"/>
    </location>
</feature>
<dbReference type="EMBL" id="GL988046">
    <property type="protein sequence ID" value="EGS18003.1"/>
    <property type="molecule type" value="Genomic_DNA"/>
</dbReference>
<dbReference type="OrthoDB" id="9999821at2759"/>
<dbReference type="Pfam" id="PF19050">
    <property type="entry name" value="PhoD_2"/>
    <property type="match status" value="3"/>
</dbReference>
<reference evidence="3 4" key="1">
    <citation type="journal article" date="2011" name="Cell">
        <title>Insight into structure and assembly of the nuclear pore complex by utilizing the genome of a eukaryotic thermophile.</title>
        <authorList>
            <person name="Amlacher S."/>
            <person name="Sarges P."/>
            <person name="Flemming D."/>
            <person name="van Noort V."/>
            <person name="Kunze R."/>
            <person name="Devos D.P."/>
            <person name="Arumugam M."/>
            <person name="Bork P."/>
            <person name="Hurt E."/>
        </authorList>
    </citation>
    <scope>NUCLEOTIDE SEQUENCE [LARGE SCALE GENOMIC DNA]</scope>
    <source>
        <strain evidence="4">DSM 1495 / CBS 144.50 / IMI 039719</strain>
    </source>
</reference>
<proteinExistence type="predicted"/>
<dbReference type="InterPro" id="IPR018946">
    <property type="entry name" value="PhoD-like_MPP"/>
</dbReference>
<keyword evidence="4" id="KW-1185">Reference proteome</keyword>
<sequence length="864" mass="96004">MSSLHNPGIGPSIHPNGVSSTPTKQIDLAQNPYASESKWRHVESTAFARWERENPRPEIGGISPSSHAAAGVRSSGNGPQEYKIICGPLLNFRRMEGHGRRWFGSVLIVTEGGGMIVPEKGQRPVLKLRRVGNSEKNVQFIEGLCLYSDPKVTFWRYDLEVAVRSEGSTWEYGFNCGKGPKVSMGEQVPDPKKKGNLPGEKRELREGYRFVIPAFEESMRIMFFSCNGFSVGTDENAWTGPVLWNDVLRQHKERPFHVMIGGGDQLYNDGIRVDGPLAEWADIANPKKRKDHPFPEELRQKCDEYYLRNYLWWYSTEPFASANCVIPQLNIWDDHDIIDGFGSYVDRFMKCDVFRGIGGTAHKYYMLFQHHLPPPARTYTTGGPSAAGNDQAGGAGQTANSYVHPPIKEPNYIYGPHPGPYVAEHTHNMFARLGARVAFVGIDARTERTRHQVNRPDTYEAIFTRLYEEFSSAKQAKRPYKHLILLLGIPIAYPRLTWLENIFSSPLMGPMKLLNRRVGFGGSFFNTFDGSVDLLDDLDDHYTARTHKEERNWLIKKLQVLSARFSVRVTILGGDVHLAALGRFYANPKLGIPVEKDYRYMVNMISSAITNKPPPLAVANLLASRNKIHHLDHETDETLLKLFDKDPGPATKTAGYNCVTMPSRNFTIITENSPHNTTIVEASTNSTATNGNGNGNGNGALPELQPPNPLNPDASSLPPGSIHSHSHSYRPRLGSFLSSRSHNRPASVDNPSSAASTQTGNSRSKSKSGLFPRSKPDPRNPLYEGELSCGTKHRAADPRLHGRAANDGSLDVCICVEIDRGDATGKTQGYGMTIPVLEYEGEVPEDVGYLVERRASIIDGDKGR</sequence>
<dbReference type="STRING" id="759272.G0SEY7"/>
<evidence type="ECO:0000313" key="4">
    <source>
        <dbReference type="Proteomes" id="UP000008066"/>
    </source>
</evidence>
<dbReference type="RefSeq" id="XP_006696334.1">
    <property type="nucleotide sequence ID" value="XM_006696271.1"/>
</dbReference>
<dbReference type="GeneID" id="18260054"/>
<name>G0SEY7_CHATD</name>
<dbReference type="KEGG" id="cthr:CTHT_0060160"/>
<gene>
    <name evidence="3" type="ORF">CTHT_0060160</name>
</gene>
<dbReference type="Gene3D" id="3.60.21.70">
    <property type="entry name" value="PhoD-like phosphatase"/>
    <property type="match status" value="1"/>
</dbReference>
<dbReference type="HOGENOM" id="CLU_000998_3_0_1"/>
<dbReference type="OMA" id="WFGKGFW"/>
<organism evidence="4">
    <name type="scientific">Chaetomium thermophilum (strain DSM 1495 / CBS 144.50 / IMI 039719)</name>
    <name type="common">Thermochaetoides thermophila</name>
    <dbReference type="NCBI Taxonomy" id="759272"/>
    <lineage>
        <taxon>Eukaryota</taxon>
        <taxon>Fungi</taxon>
        <taxon>Dikarya</taxon>
        <taxon>Ascomycota</taxon>
        <taxon>Pezizomycotina</taxon>
        <taxon>Sordariomycetes</taxon>
        <taxon>Sordariomycetidae</taxon>
        <taxon>Sordariales</taxon>
        <taxon>Chaetomiaceae</taxon>
        <taxon>Thermochaetoides</taxon>
    </lineage>
</organism>
<dbReference type="GO" id="GO:0016020">
    <property type="term" value="C:membrane"/>
    <property type="evidence" value="ECO:0007669"/>
    <property type="project" value="TreeGrafter"/>
</dbReference>
<dbReference type="InterPro" id="IPR043904">
    <property type="entry name" value="PhoD_2-like"/>
</dbReference>
<dbReference type="InterPro" id="IPR038607">
    <property type="entry name" value="PhoD-like_sf"/>
</dbReference>
<dbReference type="AlphaFoldDB" id="G0SEY7"/>